<evidence type="ECO:0000313" key="6">
    <source>
        <dbReference type="Proteomes" id="UP001606302"/>
    </source>
</evidence>
<keyword evidence="1" id="KW-0813">Transport</keyword>
<dbReference type="EMBL" id="JBIGHX010000003">
    <property type="protein sequence ID" value="MFG6462058.1"/>
    <property type="molecule type" value="Genomic_DNA"/>
</dbReference>
<feature type="domain" description="CusB-like barrel-sandwich hybrid" evidence="3">
    <location>
        <begin position="126"/>
        <end position="261"/>
    </location>
</feature>
<dbReference type="PANTHER" id="PTHR30097">
    <property type="entry name" value="CATION EFFLUX SYSTEM PROTEIN CUSB"/>
    <property type="match status" value="1"/>
</dbReference>
<reference evidence="5 6" key="1">
    <citation type="submission" date="2024-08" db="EMBL/GenBank/DDBJ databases">
        <authorList>
            <person name="Lu H."/>
        </authorList>
    </citation>
    <scope>NUCLEOTIDE SEQUENCE [LARGE SCALE GENOMIC DNA]</scope>
    <source>
        <strain evidence="5 6">DXS20W</strain>
    </source>
</reference>
<dbReference type="Pfam" id="PF25975">
    <property type="entry name" value="CzcB_C"/>
    <property type="match status" value="1"/>
</dbReference>
<dbReference type="InterPro" id="IPR058790">
    <property type="entry name" value="BSH_CusB"/>
</dbReference>
<dbReference type="InterPro" id="IPR058649">
    <property type="entry name" value="CzcB_C"/>
</dbReference>
<dbReference type="Pfam" id="PF19335">
    <property type="entry name" value="HMBD"/>
    <property type="match status" value="1"/>
</dbReference>
<feature type="domain" description="CzcB-like C-terminal circularly permuted SH3-like" evidence="4">
    <location>
        <begin position="352"/>
        <end position="412"/>
    </location>
</feature>
<keyword evidence="6" id="KW-1185">Reference proteome</keyword>
<protein>
    <submittedName>
        <fullName evidence="5">Efflux RND transporter periplasmic adaptor subunit</fullName>
    </submittedName>
</protein>
<accession>A0ABW7GJC2</accession>
<evidence type="ECO:0000259" key="2">
    <source>
        <dbReference type="Pfam" id="PF19335"/>
    </source>
</evidence>
<evidence type="ECO:0000259" key="3">
    <source>
        <dbReference type="Pfam" id="PF25919"/>
    </source>
</evidence>
<dbReference type="Gene3D" id="2.40.50.100">
    <property type="match status" value="1"/>
</dbReference>
<dbReference type="InterPro" id="IPR051909">
    <property type="entry name" value="MFP_Cation_Efflux"/>
</dbReference>
<name>A0ABW7GJC2_9BURK</name>
<dbReference type="Pfam" id="PF25919">
    <property type="entry name" value="BSH_CusB"/>
    <property type="match status" value="1"/>
</dbReference>
<comment type="caution">
    <text evidence="5">The sequence shown here is derived from an EMBL/GenBank/DDBJ whole genome shotgun (WGS) entry which is preliminary data.</text>
</comment>
<evidence type="ECO:0000259" key="4">
    <source>
        <dbReference type="Pfam" id="PF25975"/>
    </source>
</evidence>
<organism evidence="5 6">
    <name type="scientific">Pelomonas lactea</name>
    <dbReference type="NCBI Taxonomy" id="3299030"/>
    <lineage>
        <taxon>Bacteria</taxon>
        <taxon>Pseudomonadati</taxon>
        <taxon>Pseudomonadota</taxon>
        <taxon>Betaproteobacteria</taxon>
        <taxon>Burkholderiales</taxon>
        <taxon>Sphaerotilaceae</taxon>
        <taxon>Roseateles</taxon>
    </lineage>
</organism>
<dbReference type="Gene3D" id="2.40.420.20">
    <property type="match status" value="1"/>
</dbReference>
<dbReference type="RefSeq" id="WP_394510930.1">
    <property type="nucleotide sequence ID" value="NZ_JBIGHX010000003.1"/>
</dbReference>
<dbReference type="SUPFAM" id="SSF111369">
    <property type="entry name" value="HlyD-like secretion proteins"/>
    <property type="match status" value="1"/>
</dbReference>
<sequence>MYHRLAIGVALVAIAATGFVITRHQASHGVGLKPVPQAAGEVVPGGWTCPMHPDLLRDAPGSCPICGMALVRAAGPAADANPAVPVSVAQQRRIGLVLEKVGTSAITAGDLVSGQIVQDESASVQLTPKAEGWVRRLAVGGVGDKVSKGQLLYELYSPELQQRQRDYLDLLTRRDALTNRPGGMGPIGNTAPEIMLASIAKERFRARARLVAADIPEDVLQELEASHRVRELLPVRAEHDGIITSLTAREGAAVGPAQPVLSYADTRRVAVELTLSPRQLGALGSQARVRLQSSVDPHQTLVVTARAQQAVVDPVSRQARLRATLNPGAHAAAFPPGSLVRAQLADAMPAVITVPSDAVLRMGDTEQVIVADGDTGFRPATVILGRSDGERVEVREGLAPGQRVVVNGQFLIGAEASWAAARARFAAHAKPRDNAAQHHHAH</sequence>
<feature type="domain" description="Heavy metal binding" evidence="2">
    <location>
        <begin position="47"/>
        <end position="71"/>
    </location>
</feature>
<proteinExistence type="predicted"/>
<evidence type="ECO:0000313" key="5">
    <source>
        <dbReference type="EMBL" id="MFG6462058.1"/>
    </source>
</evidence>
<dbReference type="InterPro" id="IPR045800">
    <property type="entry name" value="HMBD"/>
</dbReference>
<gene>
    <name evidence="5" type="ORF">ACG04Q_10795</name>
</gene>
<dbReference type="Proteomes" id="UP001606302">
    <property type="component" value="Unassembled WGS sequence"/>
</dbReference>
<evidence type="ECO:0000256" key="1">
    <source>
        <dbReference type="ARBA" id="ARBA00022448"/>
    </source>
</evidence>
<dbReference type="PANTHER" id="PTHR30097:SF15">
    <property type="entry name" value="CATION EFFLUX SYSTEM PROTEIN CUSB"/>
    <property type="match status" value="1"/>
</dbReference>